<dbReference type="PANTHER" id="PTHR30001">
    <property type="entry name" value="RIBONUCLEASE"/>
    <property type="match status" value="1"/>
</dbReference>
<dbReference type="GO" id="GO:0003723">
    <property type="term" value="F:RNA binding"/>
    <property type="evidence" value="ECO:0007669"/>
    <property type="project" value="UniProtKB-KW"/>
</dbReference>
<name>X8AQ11_MYCXE</name>
<evidence type="ECO:0000256" key="2">
    <source>
        <dbReference type="ARBA" id="ARBA00022723"/>
    </source>
</evidence>
<keyword evidence="4" id="KW-0460">Magnesium</keyword>
<comment type="caution">
    <text evidence="7">The sequence shown here is derived from an EMBL/GenBank/DDBJ whole genome shotgun (WGS) entry which is preliminary data.</text>
</comment>
<evidence type="ECO:0000259" key="6">
    <source>
        <dbReference type="Pfam" id="PF10150"/>
    </source>
</evidence>
<dbReference type="EMBL" id="JAOB01000047">
    <property type="protein sequence ID" value="EUA33216.1"/>
    <property type="molecule type" value="Genomic_DNA"/>
</dbReference>
<organism evidence="7">
    <name type="scientific">Mycobacterium xenopi 4042</name>
    <dbReference type="NCBI Taxonomy" id="1299334"/>
    <lineage>
        <taxon>Bacteria</taxon>
        <taxon>Bacillati</taxon>
        <taxon>Actinomycetota</taxon>
        <taxon>Actinomycetes</taxon>
        <taxon>Mycobacteriales</taxon>
        <taxon>Mycobacteriaceae</taxon>
        <taxon>Mycobacterium</taxon>
    </lineage>
</organism>
<sequence length="140" mass="15648">MPPDAGVIIRTASEGVKEEDIRADVNRLQERWAQIEAKAAEIKEKAAGAAVALYEEPDVLVKVIRDLFNEDFAELIVSGDEAWNTITEYVNSVAPELLPKLTKYEPPGNDGRTCSRCTASTSNWPRRWTARCGCRLVARW</sequence>
<dbReference type="GO" id="GO:0006364">
    <property type="term" value="P:rRNA processing"/>
    <property type="evidence" value="ECO:0007669"/>
    <property type="project" value="TreeGrafter"/>
</dbReference>
<gene>
    <name evidence="7" type="ORF">I553_7626</name>
</gene>
<dbReference type="PATRIC" id="fig|1299334.3.peg.5003"/>
<evidence type="ECO:0000256" key="4">
    <source>
        <dbReference type="ARBA" id="ARBA00022842"/>
    </source>
</evidence>
<proteinExistence type="predicted"/>
<dbReference type="GO" id="GO:0016787">
    <property type="term" value="F:hydrolase activity"/>
    <property type="evidence" value="ECO:0007669"/>
    <property type="project" value="UniProtKB-KW"/>
</dbReference>
<evidence type="ECO:0000256" key="5">
    <source>
        <dbReference type="ARBA" id="ARBA00022884"/>
    </source>
</evidence>
<keyword evidence="2" id="KW-0479">Metal-binding</keyword>
<keyword evidence="3" id="KW-0378">Hydrolase</keyword>
<evidence type="ECO:0000313" key="7">
    <source>
        <dbReference type="EMBL" id="EUA33216.1"/>
    </source>
</evidence>
<dbReference type="Pfam" id="PF10150">
    <property type="entry name" value="RNase_E_G"/>
    <property type="match status" value="1"/>
</dbReference>
<evidence type="ECO:0000256" key="3">
    <source>
        <dbReference type="ARBA" id="ARBA00022801"/>
    </source>
</evidence>
<dbReference type="AlphaFoldDB" id="X8AQ11"/>
<comment type="cofactor">
    <cofactor evidence="1">
        <name>Mg(2+)</name>
        <dbReference type="ChEBI" id="CHEBI:18420"/>
    </cofactor>
</comment>
<dbReference type="GO" id="GO:0004540">
    <property type="term" value="F:RNA nuclease activity"/>
    <property type="evidence" value="ECO:0007669"/>
    <property type="project" value="InterPro"/>
</dbReference>
<dbReference type="PANTHER" id="PTHR30001:SF0">
    <property type="entry name" value="RIBONUCLEASE G"/>
    <property type="match status" value="1"/>
</dbReference>
<keyword evidence="5" id="KW-0694">RNA-binding</keyword>
<reference evidence="7" key="1">
    <citation type="submission" date="2014-01" db="EMBL/GenBank/DDBJ databases">
        <authorList>
            <person name="Brown-Elliot B."/>
            <person name="Wallace R."/>
            <person name="Lenaerts A."/>
            <person name="Ordway D."/>
            <person name="DeGroote M.A."/>
            <person name="Parker T."/>
            <person name="Sizemore C."/>
            <person name="Tallon L.J."/>
            <person name="Sadzewicz L.K."/>
            <person name="Sengamalay N."/>
            <person name="Fraser C.M."/>
            <person name="Hine E."/>
            <person name="Shefchek K.A."/>
            <person name="Das S.P."/>
            <person name="Tettelin H."/>
        </authorList>
    </citation>
    <scope>NUCLEOTIDE SEQUENCE [LARGE SCALE GENOMIC DNA]</scope>
    <source>
        <strain evidence="7">4042</strain>
    </source>
</reference>
<evidence type="ECO:0000256" key="1">
    <source>
        <dbReference type="ARBA" id="ARBA00001946"/>
    </source>
</evidence>
<dbReference type="InterPro" id="IPR019307">
    <property type="entry name" value="RNA-bd_AU-1/RNase_E/G"/>
</dbReference>
<protein>
    <submittedName>
        <fullName evidence="7">Ribonuclease E/G family protein</fullName>
    </submittedName>
</protein>
<feature type="domain" description="RNA-binding protein AU-1/Ribonuclease E/G" evidence="6">
    <location>
        <begin position="2"/>
        <end position="105"/>
    </location>
</feature>
<dbReference type="GO" id="GO:0046872">
    <property type="term" value="F:metal ion binding"/>
    <property type="evidence" value="ECO:0007669"/>
    <property type="project" value="UniProtKB-KW"/>
</dbReference>
<dbReference type="InterPro" id="IPR004659">
    <property type="entry name" value="RNase_E/G"/>
</dbReference>
<accession>X8AQ11</accession>
<dbReference type="GO" id="GO:0005737">
    <property type="term" value="C:cytoplasm"/>
    <property type="evidence" value="ECO:0007669"/>
    <property type="project" value="TreeGrafter"/>
</dbReference>